<evidence type="ECO:0000313" key="2">
    <source>
        <dbReference type="Proteomes" id="UP001497382"/>
    </source>
</evidence>
<comment type="caution">
    <text evidence="1">The sequence shown here is derived from an EMBL/GenBank/DDBJ whole genome shotgun (WGS) entry which is preliminary data.</text>
</comment>
<protein>
    <submittedName>
        <fullName evidence="1">Uncharacterized protein</fullName>
    </submittedName>
</protein>
<gene>
    <name evidence="1" type="ORF">LARSCL_LOCUS6085</name>
</gene>
<keyword evidence="2" id="KW-1185">Reference proteome</keyword>
<reference evidence="1 2" key="1">
    <citation type="submission" date="2024-04" db="EMBL/GenBank/DDBJ databases">
        <authorList>
            <person name="Rising A."/>
            <person name="Reimegard J."/>
            <person name="Sonavane S."/>
            <person name="Akerstrom W."/>
            <person name="Nylinder S."/>
            <person name="Hedman E."/>
            <person name="Kallberg Y."/>
        </authorList>
    </citation>
    <scope>NUCLEOTIDE SEQUENCE [LARGE SCALE GENOMIC DNA]</scope>
</reference>
<dbReference type="AlphaFoldDB" id="A0AAV1ZJK5"/>
<evidence type="ECO:0000313" key="1">
    <source>
        <dbReference type="EMBL" id="CAL1271906.1"/>
    </source>
</evidence>
<dbReference type="EMBL" id="CAXIEN010000057">
    <property type="protein sequence ID" value="CAL1271906.1"/>
    <property type="molecule type" value="Genomic_DNA"/>
</dbReference>
<dbReference type="Proteomes" id="UP001497382">
    <property type="component" value="Unassembled WGS sequence"/>
</dbReference>
<accession>A0AAV1ZJK5</accession>
<proteinExistence type="predicted"/>
<name>A0AAV1ZJK5_9ARAC</name>
<sequence length="67" mass="7802">MVPPLMVRRYHDGRIERDLVLEREKSIADSSILVRSDASASSCKFVEKKRLWESCSSDVTRIEREMC</sequence>
<organism evidence="1 2">
    <name type="scientific">Larinioides sclopetarius</name>
    <dbReference type="NCBI Taxonomy" id="280406"/>
    <lineage>
        <taxon>Eukaryota</taxon>
        <taxon>Metazoa</taxon>
        <taxon>Ecdysozoa</taxon>
        <taxon>Arthropoda</taxon>
        <taxon>Chelicerata</taxon>
        <taxon>Arachnida</taxon>
        <taxon>Araneae</taxon>
        <taxon>Araneomorphae</taxon>
        <taxon>Entelegynae</taxon>
        <taxon>Araneoidea</taxon>
        <taxon>Araneidae</taxon>
        <taxon>Larinioides</taxon>
    </lineage>
</organism>